<dbReference type="EMBL" id="DXCP01000056">
    <property type="protein sequence ID" value="HIY80275.1"/>
    <property type="molecule type" value="Genomic_DNA"/>
</dbReference>
<feature type="coiled-coil region" evidence="5">
    <location>
        <begin position="25"/>
        <end position="94"/>
    </location>
</feature>
<feature type="chain" id="PRO_5038449214" evidence="7">
    <location>
        <begin position="27"/>
        <end position="369"/>
    </location>
</feature>
<gene>
    <name evidence="9" type="ORF">IAA42_07570</name>
</gene>
<feature type="compositionally biased region" description="Polar residues" evidence="6">
    <location>
        <begin position="159"/>
        <end position="171"/>
    </location>
</feature>
<reference evidence="9" key="1">
    <citation type="journal article" date="2021" name="PeerJ">
        <title>Extensive microbial diversity within the chicken gut microbiome revealed by metagenomics and culture.</title>
        <authorList>
            <person name="Gilroy R."/>
            <person name="Ravi A."/>
            <person name="Getino M."/>
            <person name="Pursley I."/>
            <person name="Horton D.L."/>
            <person name="Alikhan N.F."/>
            <person name="Baker D."/>
            <person name="Gharbi K."/>
            <person name="Hall N."/>
            <person name="Watson M."/>
            <person name="Adriaenssens E.M."/>
            <person name="Foster-Nyarko E."/>
            <person name="Jarju S."/>
            <person name="Secka A."/>
            <person name="Antonio M."/>
            <person name="Oren A."/>
            <person name="Chaudhuri R.R."/>
            <person name="La Ragione R."/>
            <person name="Hildebrand F."/>
            <person name="Pallen M.J."/>
        </authorList>
    </citation>
    <scope>NUCLEOTIDE SEQUENCE</scope>
    <source>
        <strain evidence="9">ChiHjej10B9-743</strain>
    </source>
</reference>
<evidence type="ECO:0000256" key="5">
    <source>
        <dbReference type="SAM" id="Coils"/>
    </source>
</evidence>
<dbReference type="Gene3D" id="3.90.1720.10">
    <property type="entry name" value="endopeptidase domain like (from Nostoc punctiforme)"/>
    <property type="match status" value="1"/>
</dbReference>
<dbReference type="PANTHER" id="PTHR47359">
    <property type="entry name" value="PEPTIDOGLYCAN DL-ENDOPEPTIDASE CWLO"/>
    <property type="match status" value="1"/>
</dbReference>
<keyword evidence="4" id="KW-0788">Thiol protease</keyword>
<evidence type="ECO:0000256" key="6">
    <source>
        <dbReference type="SAM" id="MobiDB-lite"/>
    </source>
</evidence>
<evidence type="ECO:0000313" key="10">
    <source>
        <dbReference type="Proteomes" id="UP000824133"/>
    </source>
</evidence>
<evidence type="ECO:0000256" key="4">
    <source>
        <dbReference type="ARBA" id="ARBA00022807"/>
    </source>
</evidence>
<dbReference type="PROSITE" id="PS51935">
    <property type="entry name" value="NLPC_P60"/>
    <property type="match status" value="1"/>
</dbReference>
<comment type="similarity">
    <text evidence="1">Belongs to the peptidase C40 family.</text>
</comment>
<dbReference type="PANTHER" id="PTHR47359:SF3">
    <property type="entry name" value="NLP_P60 DOMAIN-CONTAINING PROTEIN-RELATED"/>
    <property type="match status" value="1"/>
</dbReference>
<dbReference type="InterPro" id="IPR051794">
    <property type="entry name" value="PG_Endopeptidase_C40"/>
</dbReference>
<dbReference type="Proteomes" id="UP000824133">
    <property type="component" value="Unassembled WGS sequence"/>
</dbReference>
<dbReference type="GO" id="GO:0008234">
    <property type="term" value="F:cysteine-type peptidase activity"/>
    <property type="evidence" value="ECO:0007669"/>
    <property type="project" value="UniProtKB-KW"/>
</dbReference>
<dbReference type="Gene3D" id="6.10.250.3150">
    <property type="match status" value="1"/>
</dbReference>
<keyword evidence="2" id="KW-0645">Protease</keyword>
<organism evidence="9 10">
    <name type="scientific">Candidatus Olsenella excrementavium</name>
    <dbReference type="NCBI Taxonomy" id="2838709"/>
    <lineage>
        <taxon>Bacteria</taxon>
        <taxon>Bacillati</taxon>
        <taxon>Actinomycetota</taxon>
        <taxon>Coriobacteriia</taxon>
        <taxon>Coriobacteriales</taxon>
        <taxon>Atopobiaceae</taxon>
        <taxon>Olsenella</taxon>
    </lineage>
</organism>
<dbReference type="SUPFAM" id="SSF54001">
    <property type="entry name" value="Cysteine proteinases"/>
    <property type="match status" value="1"/>
</dbReference>
<evidence type="ECO:0000256" key="7">
    <source>
        <dbReference type="SAM" id="SignalP"/>
    </source>
</evidence>
<keyword evidence="7" id="KW-0732">Signal</keyword>
<feature type="domain" description="NlpC/P60" evidence="8">
    <location>
        <begin position="256"/>
        <end position="369"/>
    </location>
</feature>
<keyword evidence="5" id="KW-0175">Coiled coil</keyword>
<accession>A0A9D1ZCN7</accession>
<dbReference type="InterPro" id="IPR038765">
    <property type="entry name" value="Papain-like_cys_pep_sf"/>
</dbReference>
<protein>
    <submittedName>
        <fullName evidence="9">C40 family peptidase</fullName>
    </submittedName>
</protein>
<reference evidence="9" key="2">
    <citation type="submission" date="2021-04" db="EMBL/GenBank/DDBJ databases">
        <authorList>
            <person name="Gilroy R."/>
        </authorList>
    </citation>
    <scope>NUCLEOTIDE SEQUENCE</scope>
    <source>
        <strain evidence="9">ChiHjej10B9-743</strain>
    </source>
</reference>
<dbReference type="Pfam" id="PF00877">
    <property type="entry name" value="NLPC_P60"/>
    <property type="match status" value="1"/>
</dbReference>
<evidence type="ECO:0000313" key="9">
    <source>
        <dbReference type="EMBL" id="HIY80275.1"/>
    </source>
</evidence>
<feature type="signal peptide" evidence="7">
    <location>
        <begin position="1"/>
        <end position="26"/>
    </location>
</feature>
<evidence type="ECO:0000256" key="3">
    <source>
        <dbReference type="ARBA" id="ARBA00022801"/>
    </source>
</evidence>
<dbReference type="GO" id="GO:0006508">
    <property type="term" value="P:proteolysis"/>
    <property type="evidence" value="ECO:0007669"/>
    <property type="project" value="UniProtKB-KW"/>
</dbReference>
<evidence type="ECO:0000256" key="2">
    <source>
        <dbReference type="ARBA" id="ARBA00022670"/>
    </source>
</evidence>
<comment type="caution">
    <text evidence="9">The sequence shown here is derived from an EMBL/GenBank/DDBJ whole genome shotgun (WGS) entry which is preliminary data.</text>
</comment>
<sequence length="369" mass="40558">MKLRDVAATVLTISLAACLWPAPALADTEDELAAAAAQLESLGADLSSKQQELAETTELLEKTQYEIDEKGVQVDQTQEELATHQRELARLMRTSYKTSPSSPLEFLLGSADFEDLFSRLRYLESYSDYQAEVIGEVSQLESQLQEDLAELEQRKSDQEQQVDSLNAQTQEYESRVAEAQAVYDQLDEQLQAELEEQRNAEIQAALEAAERAEQQQALQEQVEQEAQQEEQEEQEQQAEQEEVAPEEDQGQQDGGSSIAGGGVATALAQVGKPYAWSATGPNAFDCSGLVCYSYGYDRGRSTYSMISSLQATGDWKTSLDQLNYGDLVFPHSGHVGIYLGNGQMVHASRPGVGVVVGPVYSFYGGGSYY</sequence>
<evidence type="ECO:0000256" key="1">
    <source>
        <dbReference type="ARBA" id="ARBA00007074"/>
    </source>
</evidence>
<evidence type="ECO:0000259" key="8">
    <source>
        <dbReference type="PROSITE" id="PS51935"/>
    </source>
</evidence>
<proteinExistence type="inferred from homology"/>
<dbReference type="PROSITE" id="PS51257">
    <property type="entry name" value="PROKAR_LIPOPROTEIN"/>
    <property type="match status" value="1"/>
</dbReference>
<feature type="region of interest" description="Disordered" evidence="6">
    <location>
        <begin position="211"/>
        <end position="260"/>
    </location>
</feature>
<dbReference type="AlphaFoldDB" id="A0A9D1ZCN7"/>
<feature type="compositionally biased region" description="Acidic residues" evidence="6">
    <location>
        <begin position="222"/>
        <end position="250"/>
    </location>
</feature>
<feature type="region of interest" description="Disordered" evidence="6">
    <location>
        <begin position="152"/>
        <end position="173"/>
    </location>
</feature>
<dbReference type="InterPro" id="IPR000064">
    <property type="entry name" value="NLP_P60_dom"/>
</dbReference>
<keyword evidence="3" id="KW-0378">Hydrolase</keyword>
<name>A0A9D1ZCN7_9ACTN</name>